<dbReference type="Proteomes" id="UP000887565">
    <property type="component" value="Unplaced"/>
</dbReference>
<accession>A0A915KZZ8</accession>
<organism evidence="1 2">
    <name type="scientific">Romanomermis culicivorax</name>
    <name type="common">Nematode worm</name>
    <dbReference type="NCBI Taxonomy" id="13658"/>
    <lineage>
        <taxon>Eukaryota</taxon>
        <taxon>Metazoa</taxon>
        <taxon>Ecdysozoa</taxon>
        <taxon>Nematoda</taxon>
        <taxon>Enoplea</taxon>
        <taxon>Dorylaimia</taxon>
        <taxon>Mermithida</taxon>
        <taxon>Mermithoidea</taxon>
        <taxon>Mermithidae</taxon>
        <taxon>Romanomermis</taxon>
    </lineage>
</organism>
<dbReference type="AlphaFoldDB" id="A0A915KZZ8"/>
<reference evidence="2" key="1">
    <citation type="submission" date="2022-11" db="UniProtKB">
        <authorList>
            <consortium name="WormBaseParasite"/>
        </authorList>
    </citation>
    <scope>IDENTIFICATION</scope>
</reference>
<protein>
    <submittedName>
        <fullName evidence="2">Uncharacterized protein</fullName>
    </submittedName>
</protein>
<evidence type="ECO:0000313" key="2">
    <source>
        <dbReference type="WBParaSite" id="nRc.2.0.1.t44513-RA"/>
    </source>
</evidence>
<name>A0A915KZZ8_ROMCU</name>
<sequence>MQIFLAYKTVCKSDCQTSVHFDLFLTLQNNLKGVKNCALCVTLICEFQKPIDLAKTDRKVM</sequence>
<keyword evidence="1" id="KW-1185">Reference proteome</keyword>
<dbReference type="WBParaSite" id="nRc.2.0.1.t44513-RA">
    <property type="protein sequence ID" value="nRc.2.0.1.t44513-RA"/>
    <property type="gene ID" value="nRc.2.0.1.g44513"/>
</dbReference>
<evidence type="ECO:0000313" key="1">
    <source>
        <dbReference type="Proteomes" id="UP000887565"/>
    </source>
</evidence>
<proteinExistence type="predicted"/>